<sequence length="475" mass="54004">MTKYPRPEIKRILLGRNHGLGDDVMALPLISQLKQVFPLAHLTVMCRQLSQPIFAGNPLIDEIIIDELDAQKKNQPSSNIFKLLNFARQIKAKKFDLSVLTWGNETHAYLGWLAGIPWRIGDKLTYRAGWTFNLGLKRKFYHFNYHYLELNLQLLRPVCPNCETIISPTINFKDHAFIEQISADHNFNTNDVLIAFSLGTSGANKYWRPERQIELIKLLLAEPKVRVLLLGGQEFAGQAQTISQQFSKEQVINLVGQSDVGQLISILRLCQLHICFDSGPMHLGAALKVPTLAIFLSKSQLPTQWGPWETEQIILKRGTSPCPKRCSAPSCQLDLCQEDVTPAEVYTAAQKLLNHQGLKNKPEIRAAWQKLSYSIVLWHNNSSKEAKDITNCLKQDGYKALLVRQNTHLSTLIKLFNQEKVNLLHLIGQPSLFVRLRLFLLKKYYKTDLVIATGLPKSISSQDLINYYETLVRGQ</sequence>
<keyword evidence="2" id="KW-0808">Transferase</keyword>
<organism evidence="3 4">
    <name type="scientific">Candidatus Saganbacteria bacterium CG08_land_8_20_14_0_20_45_16</name>
    <dbReference type="NCBI Taxonomy" id="2014293"/>
    <lineage>
        <taxon>Bacteria</taxon>
        <taxon>Bacillati</taxon>
        <taxon>Saganbacteria</taxon>
    </lineage>
</organism>
<name>A0A2H0Y1Y0_UNCSA</name>
<evidence type="ECO:0000313" key="3">
    <source>
        <dbReference type="EMBL" id="PIS31795.1"/>
    </source>
</evidence>
<evidence type="ECO:0000256" key="2">
    <source>
        <dbReference type="ARBA" id="ARBA00022679"/>
    </source>
</evidence>
<dbReference type="Pfam" id="PF01075">
    <property type="entry name" value="Glyco_transf_9"/>
    <property type="match status" value="1"/>
</dbReference>
<dbReference type="AlphaFoldDB" id="A0A2H0Y1Y0"/>
<accession>A0A2H0Y1Y0</accession>
<dbReference type="CDD" id="cd03789">
    <property type="entry name" value="GT9_LPS_heptosyltransferase"/>
    <property type="match status" value="1"/>
</dbReference>
<dbReference type="GO" id="GO:0009244">
    <property type="term" value="P:lipopolysaccharide core region biosynthetic process"/>
    <property type="evidence" value="ECO:0007669"/>
    <property type="project" value="TreeGrafter"/>
</dbReference>
<comment type="caution">
    <text evidence="3">The sequence shown here is derived from an EMBL/GenBank/DDBJ whole genome shotgun (WGS) entry which is preliminary data.</text>
</comment>
<dbReference type="PANTHER" id="PTHR30160:SF7">
    <property type="entry name" value="ADP-HEPTOSE--LPS HEPTOSYLTRANSFERASE 2"/>
    <property type="match status" value="1"/>
</dbReference>
<dbReference type="GO" id="GO:0008713">
    <property type="term" value="F:ADP-heptose-lipopolysaccharide heptosyltransferase activity"/>
    <property type="evidence" value="ECO:0007669"/>
    <property type="project" value="TreeGrafter"/>
</dbReference>
<protein>
    <recommendedName>
        <fullName evidence="5">Glycosyltransferase family 9 protein</fullName>
    </recommendedName>
</protein>
<dbReference type="EMBL" id="PEYM01000002">
    <property type="protein sequence ID" value="PIS31795.1"/>
    <property type="molecule type" value="Genomic_DNA"/>
</dbReference>
<proteinExistence type="predicted"/>
<dbReference type="InterPro" id="IPR051199">
    <property type="entry name" value="LPS_LOS_Heptosyltrfase"/>
</dbReference>
<keyword evidence="1" id="KW-0328">Glycosyltransferase</keyword>
<dbReference type="Gene3D" id="3.40.50.2000">
    <property type="entry name" value="Glycogen Phosphorylase B"/>
    <property type="match status" value="2"/>
</dbReference>
<dbReference type="GO" id="GO:0005829">
    <property type="term" value="C:cytosol"/>
    <property type="evidence" value="ECO:0007669"/>
    <property type="project" value="TreeGrafter"/>
</dbReference>
<reference evidence="3 4" key="1">
    <citation type="submission" date="2017-09" db="EMBL/GenBank/DDBJ databases">
        <title>Depth-based differentiation of microbial function through sediment-hosted aquifers and enrichment of novel symbionts in the deep terrestrial subsurface.</title>
        <authorList>
            <person name="Probst A.J."/>
            <person name="Ladd B."/>
            <person name="Jarett J.K."/>
            <person name="Geller-Mcgrath D.E."/>
            <person name="Sieber C.M."/>
            <person name="Emerson J.B."/>
            <person name="Anantharaman K."/>
            <person name="Thomas B.C."/>
            <person name="Malmstrom R."/>
            <person name="Stieglmeier M."/>
            <person name="Klingl A."/>
            <person name="Woyke T."/>
            <person name="Ryan C.M."/>
            <person name="Banfield J.F."/>
        </authorList>
    </citation>
    <scope>NUCLEOTIDE SEQUENCE [LARGE SCALE GENOMIC DNA]</scope>
    <source>
        <strain evidence="3">CG08_land_8_20_14_0_20_45_16</strain>
    </source>
</reference>
<gene>
    <name evidence="3" type="ORF">COT42_00170</name>
</gene>
<dbReference type="PANTHER" id="PTHR30160">
    <property type="entry name" value="TETRAACYLDISACCHARIDE 4'-KINASE-RELATED"/>
    <property type="match status" value="1"/>
</dbReference>
<dbReference type="InterPro" id="IPR002201">
    <property type="entry name" value="Glyco_trans_9"/>
</dbReference>
<evidence type="ECO:0008006" key="5">
    <source>
        <dbReference type="Google" id="ProtNLM"/>
    </source>
</evidence>
<dbReference type="SUPFAM" id="SSF53756">
    <property type="entry name" value="UDP-Glycosyltransferase/glycogen phosphorylase"/>
    <property type="match status" value="1"/>
</dbReference>
<dbReference type="Proteomes" id="UP000231343">
    <property type="component" value="Unassembled WGS sequence"/>
</dbReference>
<evidence type="ECO:0000313" key="4">
    <source>
        <dbReference type="Proteomes" id="UP000231343"/>
    </source>
</evidence>
<evidence type="ECO:0000256" key="1">
    <source>
        <dbReference type="ARBA" id="ARBA00022676"/>
    </source>
</evidence>